<accession>A0A6J7NWA7</accession>
<name>A0A6J7NWA7_9ZZZZ</name>
<organism evidence="8">
    <name type="scientific">freshwater metagenome</name>
    <dbReference type="NCBI Taxonomy" id="449393"/>
    <lineage>
        <taxon>unclassified sequences</taxon>
        <taxon>metagenomes</taxon>
        <taxon>ecological metagenomes</taxon>
    </lineage>
</organism>
<dbReference type="InterPro" id="IPR016064">
    <property type="entry name" value="NAD/diacylglycerol_kinase_sf"/>
</dbReference>
<evidence type="ECO:0000313" key="2">
    <source>
        <dbReference type="EMBL" id="CAB4372361.1"/>
    </source>
</evidence>
<dbReference type="Gene3D" id="2.60.200.40">
    <property type="match status" value="1"/>
</dbReference>
<dbReference type="AlphaFoldDB" id="A0A6J7NWA7"/>
<evidence type="ECO:0000313" key="7">
    <source>
        <dbReference type="EMBL" id="CAB4960188.1"/>
    </source>
</evidence>
<dbReference type="EMBL" id="CAEZTY010000004">
    <property type="protein sequence ID" value="CAB4576533.1"/>
    <property type="molecule type" value="Genomic_DNA"/>
</dbReference>
<evidence type="ECO:0000313" key="4">
    <source>
        <dbReference type="EMBL" id="CAB4617193.1"/>
    </source>
</evidence>
<dbReference type="EMBL" id="CAFBNJ010000083">
    <property type="protein sequence ID" value="CAB4960188.1"/>
    <property type="molecule type" value="Genomic_DNA"/>
</dbReference>
<dbReference type="EMBL" id="CAESAL010000024">
    <property type="protein sequence ID" value="CAB4339809.1"/>
    <property type="molecule type" value="Genomic_DNA"/>
</dbReference>
<protein>
    <submittedName>
        <fullName evidence="8">Unannotated protein</fullName>
    </submittedName>
</protein>
<evidence type="ECO:0000313" key="3">
    <source>
        <dbReference type="EMBL" id="CAB4576533.1"/>
    </source>
</evidence>
<reference evidence="8" key="1">
    <citation type="submission" date="2020-05" db="EMBL/GenBank/DDBJ databases">
        <authorList>
            <person name="Chiriac C."/>
            <person name="Salcher M."/>
            <person name="Ghai R."/>
            <person name="Kavagutti S V."/>
        </authorList>
    </citation>
    <scope>NUCLEOTIDE SEQUENCE</scope>
</reference>
<dbReference type="EMBL" id="CAEZVC010000017">
    <property type="protein sequence ID" value="CAB4617193.1"/>
    <property type="molecule type" value="Genomic_DNA"/>
</dbReference>
<evidence type="ECO:0000313" key="1">
    <source>
        <dbReference type="EMBL" id="CAB4339809.1"/>
    </source>
</evidence>
<proteinExistence type="predicted"/>
<evidence type="ECO:0000313" key="5">
    <source>
        <dbReference type="EMBL" id="CAB4693311.1"/>
    </source>
</evidence>
<dbReference type="SUPFAM" id="SSF111331">
    <property type="entry name" value="NAD kinase/diacylglycerol kinase-like"/>
    <property type="match status" value="1"/>
</dbReference>
<evidence type="ECO:0000313" key="9">
    <source>
        <dbReference type="EMBL" id="CAB5072923.1"/>
    </source>
</evidence>
<sequence>MTIKKGSEYGRLARLPLGSPVASSDAQLRSVVCGARSEFRLPITVGLLGGDLCRTLGGSGDASRLQTPEALTVPVDLPIAVIDGSEYPFVAHLLIGRPFAKDFAAVMNAQWLGPLDLGPRSHPGDGLVDVTTGSLPWAQRRLARRRAHSGTHLPHPALEHRRSSHEHFIFSAPVPVQVDSVLHLTATEIVIRVEPDAFFVVV</sequence>
<dbReference type="EMBL" id="CAFAAM010000183">
    <property type="protein sequence ID" value="CAB4812607.1"/>
    <property type="molecule type" value="Genomic_DNA"/>
</dbReference>
<dbReference type="EMBL" id="CAEZXY010000002">
    <property type="protein sequence ID" value="CAB4693311.1"/>
    <property type="molecule type" value="Genomic_DNA"/>
</dbReference>
<gene>
    <name evidence="3" type="ORF">UFOPK1762_00215</name>
    <name evidence="4" type="ORF">UFOPK1906_00457</name>
    <name evidence="5" type="ORF">UFOPK2624_00105</name>
    <name evidence="6" type="ORF">UFOPK3010_01245</name>
    <name evidence="1" type="ORF">UFOPK3331_00881</name>
    <name evidence="7" type="ORF">UFOPK3785_01428</name>
    <name evidence="8" type="ORF">UFOPK3927_01521</name>
    <name evidence="2" type="ORF">UFOPK4201_01435</name>
    <name evidence="9" type="ORF">UFOPK4371_00095</name>
</gene>
<dbReference type="EMBL" id="CAFBRD010000002">
    <property type="protein sequence ID" value="CAB5072923.1"/>
    <property type="molecule type" value="Genomic_DNA"/>
</dbReference>
<dbReference type="EMBL" id="CAFBOK010000208">
    <property type="protein sequence ID" value="CAB4994902.1"/>
    <property type="molecule type" value="Genomic_DNA"/>
</dbReference>
<evidence type="ECO:0000313" key="6">
    <source>
        <dbReference type="EMBL" id="CAB4812607.1"/>
    </source>
</evidence>
<dbReference type="EMBL" id="CAEUNJ010000068">
    <property type="protein sequence ID" value="CAB4372361.1"/>
    <property type="molecule type" value="Genomic_DNA"/>
</dbReference>
<evidence type="ECO:0000313" key="8">
    <source>
        <dbReference type="EMBL" id="CAB4994902.1"/>
    </source>
</evidence>